<feature type="compositionally biased region" description="Basic and acidic residues" evidence="1">
    <location>
        <begin position="46"/>
        <end position="83"/>
    </location>
</feature>
<reference evidence="2 3" key="1">
    <citation type="submission" date="2016-10" db="EMBL/GenBank/DDBJ databases">
        <title>Evaluation of Human, Veterinary and Environmental Mycobacterium chelonae Isolates by Core Genome Phylogenomic Analysis, Targeted Gene Comparison, and Anti-microbial Susceptibility Patterns: A Tale of Mistaken Identities.</title>
        <authorList>
            <person name="Fogelson S.B."/>
            <person name="Camus A.C."/>
            <person name="Lorenz W."/>
            <person name="Vasireddy R."/>
            <person name="Vasireddy S."/>
            <person name="Smith T."/>
            <person name="Brown-Elliott B.A."/>
            <person name="Wallace R.J.Jr."/>
            <person name="Hasan N.A."/>
            <person name="Reischl U."/>
            <person name="Sanchez S."/>
        </authorList>
    </citation>
    <scope>NUCLEOTIDE SEQUENCE [LARGE SCALE GENOMIC DNA]</scope>
    <source>
        <strain evidence="2 3">15515</strain>
    </source>
</reference>
<dbReference type="AlphaFoldDB" id="A0A1S1LC25"/>
<feature type="compositionally biased region" description="Acidic residues" evidence="1">
    <location>
        <begin position="1"/>
        <end position="11"/>
    </location>
</feature>
<protein>
    <recommendedName>
        <fullName evidence="4">Transglycosylase SLT domain-containing protein</fullName>
    </recommendedName>
</protein>
<evidence type="ECO:0000313" key="2">
    <source>
        <dbReference type="EMBL" id="OHU47193.1"/>
    </source>
</evidence>
<dbReference type="Proteomes" id="UP000180043">
    <property type="component" value="Unassembled WGS sequence"/>
</dbReference>
<proteinExistence type="predicted"/>
<comment type="caution">
    <text evidence="2">The sequence shown here is derived from an EMBL/GenBank/DDBJ whole genome shotgun (WGS) entry which is preliminary data.</text>
</comment>
<evidence type="ECO:0008006" key="4">
    <source>
        <dbReference type="Google" id="ProtNLM"/>
    </source>
</evidence>
<dbReference type="RefSeq" id="WP_070947811.1">
    <property type="nucleotide sequence ID" value="NZ_MLIQ01000042.1"/>
</dbReference>
<gene>
    <name evidence="2" type="ORF">BKG82_26420</name>
</gene>
<feature type="region of interest" description="Disordered" evidence="1">
    <location>
        <begin position="1"/>
        <end position="114"/>
    </location>
</feature>
<sequence>MTEQVGFDEDEAYSRFSRAQGTLQDHGSRIPAHDPTGIDDPSISDALDKHNKKTKDNIDKAGKTLDTGKKSLTEMGAEDRENAGKTSRIGPEQAAALKSALSRPSGPSGGGGAPMMAPAAAAPAPMPQAAPAMMAAPAAPQMAAVPAGYVSLAPDALQSLLDGAGVDGSTASGSGGGPVGGKAPINVDQIDFRKTGITTNLTKSQMLALADYSLDANGVSKDPQVRAIWREILQNQWWKECSGVIDAVNKDDLNAKDNPHNEFMADGAPKNSSRGVVQITPVNFAKFHVAGTSYSIYDPRANGPAGVAYMMATYNVAADGTGLTEFLARRRAAGYGGY</sequence>
<name>A0A1S1LC25_MYCCH</name>
<evidence type="ECO:0000313" key="3">
    <source>
        <dbReference type="Proteomes" id="UP000180043"/>
    </source>
</evidence>
<organism evidence="2 3">
    <name type="scientific">Mycobacteroides chelonae</name>
    <name type="common">Mycobacterium chelonae</name>
    <dbReference type="NCBI Taxonomy" id="1774"/>
    <lineage>
        <taxon>Bacteria</taxon>
        <taxon>Bacillati</taxon>
        <taxon>Actinomycetota</taxon>
        <taxon>Actinomycetes</taxon>
        <taxon>Mycobacteriales</taxon>
        <taxon>Mycobacteriaceae</taxon>
        <taxon>Mycobacteroides</taxon>
    </lineage>
</organism>
<evidence type="ECO:0000256" key="1">
    <source>
        <dbReference type="SAM" id="MobiDB-lite"/>
    </source>
</evidence>
<accession>A0A1S1LC25</accession>
<dbReference type="EMBL" id="MLIQ01000042">
    <property type="protein sequence ID" value="OHU47193.1"/>
    <property type="molecule type" value="Genomic_DNA"/>
</dbReference>